<keyword evidence="1" id="KW-1133">Transmembrane helix</keyword>
<dbReference type="GO" id="GO:0016020">
    <property type="term" value="C:membrane"/>
    <property type="evidence" value="ECO:0007669"/>
    <property type="project" value="InterPro"/>
</dbReference>
<dbReference type="Proteomes" id="UP000240572">
    <property type="component" value="Unassembled WGS sequence"/>
</dbReference>
<dbReference type="SUPFAM" id="SSF81343">
    <property type="entry name" value="Fumarate reductase respiratory complex transmembrane subunits"/>
    <property type="match status" value="1"/>
</dbReference>
<evidence type="ECO:0000256" key="1">
    <source>
        <dbReference type="SAM" id="Phobius"/>
    </source>
</evidence>
<feature type="transmembrane region" description="Helical" evidence="1">
    <location>
        <begin position="188"/>
        <end position="206"/>
    </location>
</feature>
<dbReference type="Gene3D" id="1.20.1300.10">
    <property type="entry name" value="Fumarate reductase/succinate dehydrogenase, transmembrane subunit"/>
    <property type="match status" value="1"/>
</dbReference>
<name>A0A2P8D8K4_9BACT</name>
<keyword evidence="1" id="KW-0472">Membrane</keyword>
<dbReference type="EMBL" id="PYGD01000002">
    <property type="protein sequence ID" value="PSK93517.1"/>
    <property type="molecule type" value="Genomic_DNA"/>
</dbReference>
<keyword evidence="1" id="KW-0812">Transmembrane</keyword>
<dbReference type="AlphaFoldDB" id="A0A2P8D8K4"/>
<evidence type="ECO:0000313" key="3">
    <source>
        <dbReference type="Proteomes" id="UP000240572"/>
    </source>
</evidence>
<dbReference type="NCBIfam" id="TIGR02046">
    <property type="entry name" value="sdhC_b558_fam"/>
    <property type="match status" value="1"/>
</dbReference>
<proteinExistence type="predicted"/>
<dbReference type="CDD" id="cd03498">
    <property type="entry name" value="SQR_TypeB_2_TM"/>
    <property type="match status" value="1"/>
</dbReference>
<organism evidence="2 3">
    <name type="scientific">Taibaiella chishuiensis</name>
    <dbReference type="NCBI Taxonomy" id="1434707"/>
    <lineage>
        <taxon>Bacteria</taxon>
        <taxon>Pseudomonadati</taxon>
        <taxon>Bacteroidota</taxon>
        <taxon>Chitinophagia</taxon>
        <taxon>Chitinophagales</taxon>
        <taxon>Chitinophagaceae</taxon>
        <taxon>Taibaiella</taxon>
    </lineage>
</organism>
<feature type="transmembrane region" description="Helical" evidence="1">
    <location>
        <begin position="143"/>
        <end position="167"/>
    </location>
</feature>
<keyword evidence="3" id="KW-1185">Reference proteome</keyword>
<feature type="transmembrane region" description="Helical" evidence="1">
    <location>
        <begin position="49"/>
        <end position="69"/>
    </location>
</feature>
<evidence type="ECO:0000313" key="2">
    <source>
        <dbReference type="EMBL" id="PSK93517.1"/>
    </source>
</evidence>
<dbReference type="InterPro" id="IPR034804">
    <property type="entry name" value="SQR/QFR_C/D"/>
</dbReference>
<gene>
    <name evidence="2" type="ORF">B0I18_102487</name>
</gene>
<feature type="transmembrane region" description="Helical" evidence="1">
    <location>
        <begin position="90"/>
        <end position="110"/>
    </location>
</feature>
<accession>A0A2P8D8K4</accession>
<protein>
    <submittedName>
        <fullName evidence="2">Succinate dehydrogenase / fumarate reductase cytochrome b subunit</fullName>
    </submittedName>
</protein>
<comment type="caution">
    <text evidence="2">The sequence shown here is derived from an EMBL/GenBank/DDBJ whole genome shotgun (WGS) entry which is preliminary data.</text>
</comment>
<dbReference type="InterPro" id="IPR011138">
    <property type="entry name" value="Cytochrome_b-558"/>
</dbReference>
<sequence>MALTGTFLCLFLVIHLLGNLQLLLPADRARASFNWYSHLLSGNVLIKLIEWLLFVSILAHIVYALLLTLRARKASGRGYVYDKRKASSTWNSRNMGFLGMIILLFLVLHLKDFWYRYKFGNLPLDEQGYTDLYAIVVAAYEEFWYVLLYLAGIAALGFHLLHGFSSAARTLGLYHPLYSKVVRVAGKLYTLAITAGFMIIPVYIYFNKA</sequence>
<reference evidence="2 3" key="1">
    <citation type="submission" date="2018-03" db="EMBL/GenBank/DDBJ databases">
        <title>Genomic Encyclopedia of Type Strains, Phase III (KMG-III): the genomes of soil and plant-associated and newly described type strains.</title>
        <authorList>
            <person name="Whitman W."/>
        </authorList>
    </citation>
    <scope>NUCLEOTIDE SEQUENCE [LARGE SCALE GENOMIC DNA]</scope>
    <source>
        <strain evidence="2 3">CGMCC 1.12700</strain>
    </source>
</reference>